<reference evidence="1" key="1">
    <citation type="submission" date="2021-02" db="EMBL/GenBank/DDBJ databases">
        <authorList>
            <person name="Dougan E. K."/>
            <person name="Rhodes N."/>
            <person name="Thang M."/>
            <person name="Chan C."/>
        </authorList>
    </citation>
    <scope>NUCLEOTIDE SEQUENCE</scope>
</reference>
<comment type="caution">
    <text evidence="1">The sequence shown here is derived from an EMBL/GenBank/DDBJ whole genome shotgun (WGS) entry which is preliminary data.</text>
</comment>
<proteinExistence type="predicted"/>
<evidence type="ECO:0000313" key="1">
    <source>
        <dbReference type="EMBL" id="CAE7469569.1"/>
    </source>
</evidence>
<dbReference type="Proteomes" id="UP000649617">
    <property type="component" value="Unassembled WGS sequence"/>
</dbReference>
<evidence type="ECO:0000313" key="2">
    <source>
        <dbReference type="Proteomes" id="UP000649617"/>
    </source>
</evidence>
<keyword evidence="2" id="KW-1185">Reference proteome</keyword>
<sequence length="113" mass="12576">MQDRNPAWEDLKTAMSMVAEAASAQYPELHQIAIELLRSVASRARESGGKSIANYDVLIFRGEPADRRRSLSVRLASVRRGRGKVREAAPGAERVLEMMNNTHHHLLLSTSPL</sequence>
<accession>A0A812SAD2</accession>
<name>A0A812SAD2_SYMPI</name>
<gene>
    <name evidence="1" type="ORF">SPIL2461_LOCUS11870</name>
</gene>
<protein>
    <submittedName>
        <fullName evidence="1">Uncharacterized protein</fullName>
    </submittedName>
</protein>
<dbReference type="EMBL" id="CAJNIZ010023481">
    <property type="protein sequence ID" value="CAE7469569.1"/>
    <property type="molecule type" value="Genomic_DNA"/>
</dbReference>
<dbReference type="AlphaFoldDB" id="A0A812SAD2"/>
<dbReference type="OrthoDB" id="10275702at2759"/>
<organism evidence="1 2">
    <name type="scientific">Symbiodinium pilosum</name>
    <name type="common">Dinoflagellate</name>
    <dbReference type="NCBI Taxonomy" id="2952"/>
    <lineage>
        <taxon>Eukaryota</taxon>
        <taxon>Sar</taxon>
        <taxon>Alveolata</taxon>
        <taxon>Dinophyceae</taxon>
        <taxon>Suessiales</taxon>
        <taxon>Symbiodiniaceae</taxon>
        <taxon>Symbiodinium</taxon>
    </lineage>
</organism>